<proteinExistence type="predicted"/>
<dbReference type="GO" id="GO:0003676">
    <property type="term" value="F:nucleic acid binding"/>
    <property type="evidence" value="ECO:0007669"/>
    <property type="project" value="InterPro"/>
</dbReference>
<reference evidence="3" key="1">
    <citation type="submission" date="2015-02" db="EMBL/GenBank/DDBJ databases">
        <title>Genome sequencing for Strongylocentrotus purpuratus.</title>
        <authorList>
            <person name="Murali S."/>
            <person name="Liu Y."/>
            <person name="Vee V."/>
            <person name="English A."/>
            <person name="Wang M."/>
            <person name="Skinner E."/>
            <person name="Han Y."/>
            <person name="Muzny D.M."/>
            <person name="Worley K.C."/>
            <person name="Gibbs R.A."/>
        </authorList>
    </citation>
    <scope>NUCLEOTIDE SEQUENCE</scope>
</reference>
<evidence type="ECO:0000313" key="2">
    <source>
        <dbReference type="EnsemblMetazoa" id="XP_030839764"/>
    </source>
</evidence>
<dbReference type="EnsemblMetazoa" id="XM_030983904">
    <property type="protein sequence ID" value="XP_030839764"/>
    <property type="gene ID" value="LOC115923421"/>
</dbReference>
<dbReference type="SUPFAM" id="SSF53098">
    <property type="entry name" value="Ribonuclease H-like"/>
    <property type="match status" value="1"/>
</dbReference>
<dbReference type="Pfam" id="PF00075">
    <property type="entry name" value="RNase_H"/>
    <property type="match status" value="1"/>
</dbReference>
<accession>A0A7M7NQU6</accession>
<dbReference type="InterPro" id="IPR002156">
    <property type="entry name" value="RNaseH_domain"/>
</dbReference>
<dbReference type="OMA" id="CNCIASE"/>
<dbReference type="CDD" id="cd09276">
    <property type="entry name" value="Rnase_HI_RT_non_LTR"/>
    <property type="match status" value="1"/>
</dbReference>
<protein>
    <recommendedName>
        <fullName evidence="1">RNase H type-1 domain-containing protein</fullName>
    </recommendedName>
</protein>
<dbReference type="PROSITE" id="PS50879">
    <property type="entry name" value="RNASE_H_1"/>
    <property type="match status" value="1"/>
</dbReference>
<organism evidence="2 3">
    <name type="scientific">Strongylocentrotus purpuratus</name>
    <name type="common">Purple sea urchin</name>
    <dbReference type="NCBI Taxonomy" id="7668"/>
    <lineage>
        <taxon>Eukaryota</taxon>
        <taxon>Metazoa</taxon>
        <taxon>Echinodermata</taxon>
        <taxon>Eleutherozoa</taxon>
        <taxon>Echinozoa</taxon>
        <taxon>Echinoidea</taxon>
        <taxon>Euechinoidea</taxon>
        <taxon>Echinacea</taxon>
        <taxon>Camarodonta</taxon>
        <taxon>Echinidea</taxon>
        <taxon>Strongylocentrotidae</taxon>
        <taxon>Strongylocentrotus</taxon>
    </lineage>
</organism>
<dbReference type="AlphaFoldDB" id="A0A7M7NQU6"/>
<dbReference type="InterPro" id="IPR036397">
    <property type="entry name" value="RNaseH_sf"/>
</dbReference>
<reference evidence="2" key="2">
    <citation type="submission" date="2021-01" db="UniProtKB">
        <authorList>
            <consortium name="EnsemblMetazoa"/>
        </authorList>
    </citation>
    <scope>IDENTIFICATION</scope>
</reference>
<dbReference type="RefSeq" id="XP_030839764.1">
    <property type="nucleotide sequence ID" value="XM_030983904.1"/>
</dbReference>
<dbReference type="KEGG" id="spu:115923421"/>
<dbReference type="GeneID" id="115923421"/>
<dbReference type="Proteomes" id="UP000007110">
    <property type="component" value="Unassembled WGS sequence"/>
</dbReference>
<feature type="domain" description="RNase H type-1" evidence="1">
    <location>
        <begin position="165"/>
        <end position="296"/>
    </location>
</feature>
<dbReference type="GO" id="GO:0004523">
    <property type="term" value="F:RNA-DNA hybrid ribonuclease activity"/>
    <property type="evidence" value="ECO:0007669"/>
    <property type="project" value="InterPro"/>
</dbReference>
<dbReference type="OrthoDB" id="6774133at2759"/>
<dbReference type="Gene3D" id="3.30.420.10">
    <property type="entry name" value="Ribonuclease H-like superfamily/Ribonuclease H"/>
    <property type="match status" value="1"/>
</dbReference>
<dbReference type="InterPro" id="IPR012337">
    <property type="entry name" value="RNaseH-like_sf"/>
</dbReference>
<evidence type="ECO:0000259" key="1">
    <source>
        <dbReference type="PROSITE" id="PS50879"/>
    </source>
</evidence>
<keyword evidence="3" id="KW-1185">Reference proteome</keyword>
<dbReference type="InParanoid" id="A0A7M7NQU6"/>
<sequence>MVYRALIRSLLDFGCEAYDSAAQSIKKSLDSIQYQALRICAGALPLTSLDSLQVELGEMPLDLRRQMLADRFRQKIEMHRDHPVILNVKPSWQMELLKLQKNNKPFGCRTELMKHCTIEPYTIPSFPPWKINAPKVSIELSEIVNKHENPSYLRQRSLELISTKWPIQLHIYTDGSKVPSFGISSASFYVPAFSFQQAKRLADHTSSFRAELAAIVLALNWLENINVYVGIVIFCDSVSALLAIKDEKDITFVTEIITLSTKLSYQGKHIHLEWIPSHCGVHGNEMADFYAKSALQNNIEICNKLSFSEIKSIITSKYIKLWQDRWNNSDRSLRHILPTVNQPYECKLNRFEESILHRLRIGVIGLNLDLFRLNIHSTGHCNNCIGRTETVNHFLTECPKYIIERAMLLVETDLTHPQEIMTLLKLSEIVKQKAIVRFVLRTKRLYQNN</sequence>
<evidence type="ECO:0000313" key="3">
    <source>
        <dbReference type="Proteomes" id="UP000007110"/>
    </source>
</evidence>
<name>A0A7M7NQU6_STRPU</name>